<evidence type="ECO:0000313" key="2">
    <source>
        <dbReference type="Proteomes" id="UP000076532"/>
    </source>
</evidence>
<accession>A0A166WTE0</accession>
<gene>
    <name evidence="1" type="ORF">FIBSPDRAFT_211668</name>
</gene>
<organism evidence="1 2">
    <name type="scientific">Athelia psychrophila</name>
    <dbReference type="NCBI Taxonomy" id="1759441"/>
    <lineage>
        <taxon>Eukaryota</taxon>
        <taxon>Fungi</taxon>
        <taxon>Dikarya</taxon>
        <taxon>Basidiomycota</taxon>
        <taxon>Agaricomycotina</taxon>
        <taxon>Agaricomycetes</taxon>
        <taxon>Agaricomycetidae</taxon>
        <taxon>Atheliales</taxon>
        <taxon>Atheliaceae</taxon>
        <taxon>Athelia</taxon>
    </lineage>
</organism>
<dbReference type="AlphaFoldDB" id="A0A166WTE0"/>
<sequence>MDTVSLLTFAETDIEGTAAATAFTTAQGKVETCFKSYKLGDWTKEAAYMTTALAQDKKLALQMKESFGKNNVSLGIIILTLVMLM</sequence>
<evidence type="ECO:0000313" key="1">
    <source>
        <dbReference type="EMBL" id="KZP34091.1"/>
    </source>
</evidence>
<dbReference type="EMBL" id="KV417481">
    <property type="protein sequence ID" value="KZP34091.1"/>
    <property type="molecule type" value="Genomic_DNA"/>
</dbReference>
<keyword evidence="2" id="KW-1185">Reference proteome</keyword>
<dbReference type="OrthoDB" id="2953592at2759"/>
<reference evidence="1 2" key="1">
    <citation type="journal article" date="2016" name="Mol. Biol. Evol.">
        <title>Comparative Genomics of Early-Diverging Mushroom-Forming Fungi Provides Insights into the Origins of Lignocellulose Decay Capabilities.</title>
        <authorList>
            <person name="Nagy L.G."/>
            <person name="Riley R."/>
            <person name="Tritt A."/>
            <person name="Adam C."/>
            <person name="Daum C."/>
            <person name="Floudas D."/>
            <person name="Sun H."/>
            <person name="Yadav J.S."/>
            <person name="Pangilinan J."/>
            <person name="Larsson K.H."/>
            <person name="Matsuura K."/>
            <person name="Barry K."/>
            <person name="Labutti K."/>
            <person name="Kuo R."/>
            <person name="Ohm R.A."/>
            <person name="Bhattacharya S.S."/>
            <person name="Shirouzu T."/>
            <person name="Yoshinaga Y."/>
            <person name="Martin F.M."/>
            <person name="Grigoriev I.V."/>
            <person name="Hibbett D.S."/>
        </authorList>
    </citation>
    <scope>NUCLEOTIDE SEQUENCE [LARGE SCALE GENOMIC DNA]</scope>
    <source>
        <strain evidence="1 2">CBS 109695</strain>
    </source>
</reference>
<proteinExistence type="predicted"/>
<dbReference type="Proteomes" id="UP000076532">
    <property type="component" value="Unassembled WGS sequence"/>
</dbReference>
<protein>
    <submittedName>
        <fullName evidence="1">Uncharacterized protein</fullName>
    </submittedName>
</protein>
<name>A0A166WTE0_9AGAM</name>